<dbReference type="EMBL" id="FNSA01000003">
    <property type="protein sequence ID" value="SEC75650.1"/>
    <property type="molecule type" value="Genomic_DNA"/>
</dbReference>
<evidence type="ECO:0000313" key="1">
    <source>
        <dbReference type="EMBL" id="SEC75650.1"/>
    </source>
</evidence>
<accession>A0A1H4V480</accession>
<name>A0A1H4V480_TSUTY</name>
<dbReference type="STRING" id="57704.SAMN04489793_3132"/>
<dbReference type="AlphaFoldDB" id="A0A1H4V480"/>
<reference evidence="2" key="1">
    <citation type="submission" date="2016-10" db="EMBL/GenBank/DDBJ databases">
        <authorList>
            <person name="Varghese N."/>
            <person name="Submissions S."/>
        </authorList>
    </citation>
    <scope>NUCLEOTIDE SEQUENCE [LARGE SCALE GENOMIC DNA]</scope>
    <source>
        <strain evidence="2">DSM 44234</strain>
    </source>
</reference>
<gene>
    <name evidence="1" type="ORF">SAMN04489793_3132</name>
</gene>
<dbReference type="Proteomes" id="UP000182241">
    <property type="component" value="Unassembled WGS sequence"/>
</dbReference>
<protein>
    <submittedName>
        <fullName evidence="1">Uncharacterized protein</fullName>
    </submittedName>
</protein>
<organism evidence="1 2">
    <name type="scientific">Tsukamurella tyrosinosolvens</name>
    <dbReference type="NCBI Taxonomy" id="57704"/>
    <lineage>
        <taxon>Bacteria</taxon>
        <taxon>Bacillati</taxon>
        <taxon>Actinomycetota</taxon>
        <taxon>Actinomycetes</taxon>
        <taxon>Mycobacteriales</taxon>
        <taxon>Tsukamurellaceae</taxon>
        <taxon>Tsukamurella</taxon>
    </lineage>
</organism>
<evidence type="ECO:0000313" key="2">
    <source>
        <dbReference type="Proteomes" id="UP000182241"/>
    </source>
</evidence>
<dbReference type="RefSeq" id="WP_068742861.1">
    <property type="nucleotide sequence ID" value="NZ_FNSA01000003.1"/>
</dbReference>
<keyword evidence="2" id="KW-1185">Reference proteome</keyword>
<proteinExistence type="predicted"/>
<sequence length="68" mass="7430">MSFNTLPGFSEAIAAAAGLENCNSHVEPEYRRGQAELIEALFVRDDDPDPASLEAYKFIRSEITAARG</sequence>
<dbReference type="OrthoDB" id="9975807at2"/>